<gene>
    <name evidence="2" type="ORF">SORBI_3002G191400</name>
</gene>
<proteinExistence type="predicted"/>
<reference evidence="2 3" key="1">
    <citation type="journal article" date="2009" name="Nature">
        <title>The Sorghum bicolor genome and the diversification of grasses.</title>
        <authorList>
            <person name="Paterson A.H."/>
            <person name="Bowers J.E."/>
            <person name="Bruggmann R."/>
            <person name="Dubchak I."/>
            <person name="Grimwood J."/>
            <person name="Gundlach H."/>
            <person name="Haberer G."/>
            <person name="Hellsten U."/>
            <person name="Mitros T."/>
            <person name="Poliakov A."/>
            <person name="Schmutz J."/>
            <person name="Spannagl M."/>
            <person name="Tang H."/>
            <person name="Wang X."/>
            <person name="Wicker T."/>
            <person name="Bharti A.K."/>
            <person name="Chapman J."/>
            <person name="Feltus F.A."/>
            <person name="Gowik U."/>
            <person name="Grigoriev I.V."/>
            <person name="Lyons E."/>
            <person name="Maher C.A."/>
            <person name="Martis M."/>
            <person name="Narechania A."/>
            <person name="Otillar R.P."/>
            <person name="Penning B.W."/>
            <person name="Salamov A.A."/>
            <person name="Wang Y."/>
            <person name="Zhang L."/>
            <person name="Carpita N.C."/>
            <person name="Freeling M."/>
            <person name="Gingle A.R."/>
            <person name="Hash C.T."/>
            <person name="Keller B."/>
            <person name="Klein P."/>
            <person name="Kresovich S."/>
            <person name="McCann M.C."/>
            <person name="Ming R."/>
            <person name="Peterson D.G."/>
            <person name="Mehboob-ur-Rahman"/>
            <person name="Ware D."/>
            <person name="Westhoff P."/>
            <person name="Mayer K.F."/>
            <person name="Messing J."/>
            <person name="Rokhsar D.S."/>
        </authorList>
    </citation>
    <scope>NUCLEOTIDE SEQUENCE [LARGE SCALE GENOMIC DNA]</scope>
    <source>
        <strain evidence="3">cv. BTx623</strain>
    </source>
</reference>
<evidence type="ECO:0000313" key="3">
    <source>
        <dbReference type="Proteomes" id="UP000000768"/>
    </source>
</evidence>
<evidence type="ECO:0000313" key="2">
    <source>
        <dbReference type="EMBL" id="KXG35559.1"/>
    </source>
</evidence>
<evidence type="ECO:0000259" key="1">
    <source>
        <dbReference type="SMART" id="SM00256"/>
    </source>
</evidence>
<dbReference type="OMA" id="CCSAAEH"/>
<dbReference type="PANTHER" id="PTHR33127">
    <property type="entry name" value="TRANSMEMBRANE PROTEIN"/>
    <property type="match status" value="1"/>
</dbReference>
<protein>
    <recommendedName>
        <fullName evidence="1">F-box domain-containing protein</fullName>
    </recommendedName>
</protein>
<dbReference type="EMBL" id="CM000761">
    <property type="protein sequence ID" value="KXG35559.1"/>
    <property type="molecule type" value="Genomic_DNA"/>
</dbReference>
<dbReference type="Gene3D" id="1.20.1280.50">
    <property type="match status" value="1"/>
</dbReference>
<dbReference type="Proteomes" id="UP000000768">
    <property type="component" value="Chromosome 2"/>
</dbReference>
<organism evidence="2 3">
    <name type="scientific">Sorghum bicolor</name>
    <name type="common">Sorghum</name>
    <name type="synonym">Sorghum vulgare</name>
    <dbReference type="NCBI Taxonomy" id="4558"/>
    <lineage>
        <taxon>Eukaryota</taxon>
        <taxon>Viridiplantae</taxon>
        <taxon>Streptophyta</taxon>
        <taxon>Embryophyta</taxon>
        <taxon>Tracheophyta</taxon>
        <taxon>Spermatophyta</taxon>
        <taxon>Magnoliopsida</taxon>
        <taxon>Liliopsida</taxon>
        <taxon>Poales</taxon>
        <taxon>Poaceae</taxon>
        <taxon>PACMAD clade</taxon>
        <taxon>Panicoideae</taxon>
        <taxon>Andropogonodae</taxon>
        <taxon>Andropogoneae</taxon>
        <taxon>Sorghinae</taxon>
        <taxon>Sorghum</taxon>
    </lineage>
</organism>
<accession>A0A1B6QCB1</accession>
<sequence length="375" mass="41963">MENTSSATATQELAGWSSLPGDLLKTILDLLPWSSHPRFAAVCRHWRSVVAPFYPAWLTPVLLNAAADIGSANLRYYSPYHHKIFEEASFNLQTPNAKICSASGRHLTVCQRADQEITVAHIDLVTGVICDLFPLHRTHFDFVIYDGERRRMYGVNNAFPISQVARAIQDADSGGWYPWKFSEFRVDKPTLDASPMTNLVRHRGLLYMLGVDGRLAVYDDNRHEEGLRLLDKPQGFGGFDDDFFSYLFESDEGELMAVLMGCCRGTPVDGGLKGRALFTGTPATIMVETDVKWMRNKIFVPRLYDWPETLHVDLVERGGEVAFVPISTAASSVAQCTTGSSGTAGMWTCGLGHQESSEFWETIKLDYSIWVDFRN</sequence>
<reference evidence="3" key="2">
    <citation type="journal article" date="2018" name="Plant J.">
        <title>The Sorghum bicolor reference genome: improved assembly, gene annotations, a transcriptome atlas, and signatures of genome organization.</title>
        <authorList>
            <person name="McCormick R.F."/>
            <person name="Truong S.K."/>
            <person name="Sreedasyam A."/>
            <person name="Jenkins J."/>
            <person name="Shu S."/>
            <person name="Sims D."/>
            <person name="Kennedy M."/>
            <person name="Amirebrahimi M."/>
            <person name="Weers B.D."/>
            <person name="McKinley B."/>
            <person name="Mattison A."/>
            <person name="Morishige D.T."/>
            <person name="Grimwood J."/>
            <person name="Schmutz J."/>
            <person name="Mullet J.E."/>
        </authorList>
    </citation>
    <scope>NUCLEOTIDE SEQUENCE [LARGE SCALE GENOMIC DNA]</scope>
    <source>
        <strain evidence="3">cv. BTx623</strain>
    </source>
</reference>
<dbReference type="Pfam" id="PF00646">
    <property type="entry name" value="F-box"/>
    <property type="match status" value="1"/>
</dbReference>
<feature type="domain" description="F-box" evidence="1">
    <location>
        <begin position="19"/>
        <end position="59"/>
    </location>
</feature>
<dbReference type="AlphaFoldDB" id="A0A1B6QCB1"/>
<name>A0A1B6QCB1_SORBI</name>
<dbReference type="InterPro" id="IPR036047">
    <property type="entry name" value="F-box-like_dom_sf"/>
</dbReference>
<dbReference type="Gramene" id="KXG35559">
    <property type="protein sequence ID" value="KXG35559"/>
    <property type="gene ID" value="SORBI_3002G191400"/>
</dbReference>
<keyword evidence="3" id="KW-1185">Reference proteome</keyword>
<dbReference type="PANTHER" id="PTHR33127:SF77">
    <property type="entry name" value="F-BOX DOMAIN-CONTAINING PROTEIN"/>
    <property type="match status" value="1"/>
</dbReference>
<dbReference type="SUPFAM" id="SSF81383">
    <property type="entry name" value="F-box domain"/>
    <property type="match status" value="1"/>
</dbReference>
<dbReference type="InterPro" id="IPR001810">
    <property type="entry name" value="F-box_dom"/>
</dbReference>
<dbReference type="eggNOG" id="ENOG502R53P">
    <property type="taxonomic scope" value="Eukaryota"/>
</dbReference>
<dbReference type="SMART" id="SM00256">
    <property type="entry name" value="FBOX"/>
    <property type="match status" value="1"/>
</dbReference>
<dbReference type="InParanoid" id="A0A1B6QCB1"/>